<organism evidence="2 3">
    <name type="scientific">Brevibacterium permense</name>
    <dbReference type="NCBI Taxonomy" id="234834"/>
    <lineage>
        <taxon>Bacteria</taxon>
        <taxon>Bacillati</taxon>
        <taxon>Actinomycetota</taxon>
        <taxon>Actinomycetes</taxon>
        <taxon>Micrococcales</taxon>
        <taxon>Brevibacteriaceae</taxon>
        <taxon>Brevibacterium</taxon>
    </lineage>
</organism>
<accession>A0ABN2AGQ1</accession>
<protein>
    <submittedName>
        <fullName evidence="2">Uncharacterized protein</fullName>
    </submittedName>
</protein>
<keyword evidence="3" id="KW-1185">Reference proteome</keyword>
<comment type="caution">
    <text evidence="2">The sequence shown here is derived from an EMBL/GenBank/DDBJ whole genome shotgun (WGS) entry which is preliminary data.</text>
</comment>
<name>A0ABN2AGQ1_9MICO</name>
<feature type="compositionally biased region" description="Basic and acidic residues" evidence="1">
    <location>
        <begin position="67"/>
        <end position="80"/>
    </location>
</feature>
<proteinExistence type="predicted"/>
<gene>
    <name evidence="2" type="ORF">GCM10009690_22490</name>
</gene>
<evidence type="ECO:0000313" key="3">
    <source>
        <dbReference type="Proteomes" id="UP001500177"/>
    </source>
</evidence>
<dbReference type="Proteomes" id="UP001500177">
    <property type="component" value="Unassembled WGS sequence"/>
</dbReference>
<evidence type="ECO:0000313" key="2">
    <source>
        <dbReference type="EMBL" id="GAA1518892.1"/>
    </source>
</evidence>
<evidence type="ECO:0000256" key="1">
    <source>
        <dbReference type="SAM" id="MobiDB-lite"/>
    </source>
</evidence>
<dbReference type="EMBL" id="BAAALX010000010">
    <property type="protein sequence ID" value="GAA1518892.1"/>
    <property type="molecule type" value="Genomic_DNA"/>
</dbReference>
<reference evidence="2 3" key="1">
    <citation type="journal article" date="2019" name="Int. J. Syst. Evol. Microbiol.">
        <title>The Global Catalogue of Microorganisms (GCM) 10K type strain sequencing project: providing services to taxonomists for standard genome sequencing and annotation.</title>
        <authorList>
            <consortium name="The Broad Institute Genomics Platform"/>
            <consortium name="The Broad Institute Genome Sequencing Center for Infectious Disease"/>
            <person name="Wu L."/>
            <person name="Ma J."/>
        </authorList>
    </citation>
    <scope>NUCLEOTIDE SEQUENCE [LARGE SCALE GENOMIC DNA]</scope>
    <source>
        <strain evidence="2 3">JCM 13318</strain>
    </source>
</reference>
<sequence length="111" mass="11845">MLAEHIPVGRAEDGLSFSAFVESISCGEEAGSLQAWQATVLTAPGDARVPNVLLNLFPRLFRVDPRIDGGRTETSHHDGTLKGQSPPEISPTVVRNRAFSSGSWMSTASPV</sequence>
<feature type="region of interest" description="Disordered" evidence="1">
    <location>
        <begin position="67"/>
        <end position="94"/>
    </location>
</feature>